<name>A0A955DZW2_UNCKA</name>
<dbReference type="Proteomes" id="UP000714817">
    <property type="component" value="Unassembled WGS sequence"/>
</dbReference>
<reference evidence="1" key="1">
    <citation type="submission" date="2020-04" db="EMBL/GenBank/DDBJ databases">
        <authorList>
            <person name="Zhang T."/>
        </authorList>
    </citation>
    <scope>NUCLEOTIDE SEQUENCE</scope>
    <source>
        <strain evidence="1">HKST-UBA80</strain>
    </source>
</reference>
<evidence type="ECO:0000313" key="1">
    <source>
        <dbReference type="EMBL" id="MCA9302211.1"/>
    </source>
</evidence>
<sequence>MNISLENQIKNYIDLLDIPAERLQKSGYSKENLAQELLKKLEEIKSELLEVDKKLSKKINVAIIFAMWGEQNRLMPKSSSNPSGENALREKYNQLSGLFENTKNFSWTLYPVDDGCPHDSFGVAQKIVAQNKLEDHVKVIALQEGVDKSFKGLSSVDESRKGGSIAYGASRAIEDGANIIIYTDTDLSVHLGQAGLLLTALLTNPSLVAAIGDRNLPGSIKIKDGVRWGKGVKFFRHIQRMVGKEIFSIGITDTQAAFKAFTAKAVKELIAKQKQFDFAFDTDWLLNTIQTFGQSSIKQVPVVFIDSDRESTSIQQEADYPGMKTWEQLLKGITQTVSSNPNTLDKDLVETIMGLDALKLAKLVTIVPPQLENVRNEDLGKIETMSPKDIVRFIKEHE</sequence>
<dbReference type="EMBL" id="JAGQNY010000008">
    <property type="protein sequence ID" value="MCA9302211.1"/>
    <property type="molecule type" value="Genomic_DNA"/>
</dbReference>
<evidence type="ECO:0000313" key="2">
    <source>
        <dbReference type="Proteomes" id="UP000714817"/>
    </source>
</evidence>
<accession>A0A955DZW2</accession>
<proteinExistence type="predicted"/>
<comment type="caution">
    <text evidence="1">The sequence shown here is derived from an EMBL/GenBank/DDBJ whole genome shotgun (WGS) entry which is preliminary data.</text>
</comment>
<dbReference type="InterPro" id="IPR029044">
    <property type="entry name" value="Nucleotide-diphossugar_trans"/>
</dbReference>
<reference evidence="1" key="2">
    <citation type="journal article" date="2021" name="Microbiome">
        <title>Successional dynamics and alternative stable states in a saline activated sludge microbial community over 9 years.</title>
        <authorList>
            <person name="Wang Y."/>
            <person name="Ye J."/>
            <person name="Ju F."/>
            <person name="Liu L."/>
            <person name="Boyd J.A."/>
            <person name="Deng Y."/>
            <person name="Parks D.H."/>
            <person name="Jiang X."/>
            <person name="Yin X."/>
            <person name="Woodcroft B.J."/>
            <person name="Tyson G.W."/>
            <person name="Hugenholtz P."/>
            <person name="Polz M.F."/>
            <person name="Zhang T."/>
        </authorList>
    </citation>
    <scope>NUCLEOTIDE SEQUENCE</scope>
    <source>
        <strain evidence="1">HKST-UBA80</strain>
    </source>
</reference>
<dbReference type="GO" id="GO:0006487">
    <property type="term" value="P:protein N-linked glycosylation"/>
    <property type="evidence" value="ECO:0007669"/>
    <property type="project" value="TreeGrafter"/>
</dbReference>
<dbReference type="Gene3D" id="3.90.550.10">
    <property type="entry name" value="Spore Coat Polysaccharide Biosynthesis Protein SpsA, Chain A"/>
    <property type="match status" value="1"/>
</dbReference>
<dbReference type="PANTHER" id="PTHR10859:SF91">
    <property type="entry name" value="DOLICHYL-PHOSPHATE BETA-GLUCOSYLTRANSFERASE"/>
    <property type="match status" value="1"/>
</dbReference>
<dbReference type="SUPFAM" id="SSF53448">
    <property type="entry name" value="Nucleotide-diphospho-sugar transferases"/>
    <property type="match status" value="1"/>
</dbReference>
<protein>
    <submittedName>
        <fullName evidence="1">Glycosyltransferase</fullName>
    </submittedName>
</protein>
<dbReference type="PANTHER" id="PTHR10859">
    <property type="entry name" value="GLYCOSYL TRANSFERASE"/>
    <property type="match status" value="1"/>
</dbReference>
<dbReference type="AlphaFoldDB" id="A0A955DZW2"/>
<organism evidence="1 2">
    <name type="scientific">candidate division WWE3 bacterium</name>
    <dbReference type="NCBI Taxonomy" id="2053526"/>
    <lineage>
        <taxon>Bacteria</taxon>
        <taxon>Katanobacteria</taxon>
    </lineage>
</organism>
<gene>
    <name evidence="1" type="ORF">KDA10_02520</name>
</gene>